<dbReference type="Gene3D" id="3.40.50.1820">
    <property type="entry name" value="alpha/beta hydrolase"/>
    <property type="match status" value="1"/>
</dbReference>
<dbReference type="InterPro" id="IPR000639">
    <property type="entry name" value="Epox_hydrolase-like"/>
</dbReference>
<reference evidence="2 3" key="1">
    <citation type="submission" date="2023-08" db="EMBL/GenBank/DDBJ databases">
        <title>Black Yeasts Isolated from many extreme environments.</title>
        <authorList>
            <person name="Coleine C."/>
            <person name="Stajich J.E."/>
            <person name="Selbmann L."/>
        </authorList>
    </citation>
    <scope>NUCLEOTIDE SEQUENCE [LARGE SCALE GENOMIC DNA]</scope>
    <source>
        <strain evidence="2 3">CCFEE 5792</strain>
    </source>
</reference>
<evidence type="ECO:0000259" key="1">
    <source>
        <dbReference type="Pfam" id="PF00561"/>
    </source>
</evidence>
<proteinExistence type="predicted"/>
<dbReference type="AlphaFoldDB" id="A0AAV9MYI4"/>
<comment type="caution">
    <text evidence="2">The sequence shown here is derived from an EMBL/GenBank/DDBJ whole genome shotgun (WGS) entry which is preliminary data.</text>
</comment>
<evidence type="ECO:0000313" key="2">
    <source>
        <dbReference type="EMBL" id="KAK5046349.1"/>
    </source>
</evidence>
<dbReference type="GO" id="GO:0016020">
    <property type="term" value="C:membrane"/>
    <property type="evidence" value="ECO:0007669"/>
    <property type="project" value="TreeGrafter"/>
</dbReference>
<dbReference type="PANTHER" id="PTHR43798:SF33">
    <property type="entry name" value="HYDROLASE, PUTATIVE (AFU_ORTHOLOGUE AFUA_2G14860)-RELATED"/>
    <property type="match status" value="1"/>
</dbReference>
<protein>
    <recommendedName>
        <fullName evidence="1">AB hydrolase-1 domain-containing protein</fullName>
    </recommendedName>
</protein>
<organism evidence="2 3">
    <name type="scientific">Exophiala bonariae</name>
    <dbReference type="NCBI Taxonomy" id="1690606"/>
    <lineage>
        <taxon>Eukaryota</taxon>
        <taxon>Fungi</taxon>
        <taxon>Dikarya</taxon>
        <taxon>Ascomycota</taxon>
        <taxon>Pezizomycotina</taxon>
        <taxon>Eurotiomycetes</taxon>
        <taxon>Chaetothyriomycetidae</taxon>
        <taxon>Chaetothyriales</taxon>
        <taxon>Herpotrichiellaceae</taxon>
        <taxon>Exophiala</taxon>
    </lineage>
</organism>
<name>A0AAV9MYI4_9EURO</name>
<feature type="domain" description="AB hydrolase-1" evidence="1">
    <location>
        <begin position="32"/>
        <end position="319"/>
    </location>
</feature>
<dbReference type="GO" id="GO:0046464">
    <property type="term" value="P:acylglycerol catabolic process"/>
    <property type="evidence" value="ECO:0007669"/>
    <property type="project" value="TreeGrafter"/>
</dbReference>
<dbReference type="RefSeq" id="XP_064701943.1">
    <property type="nucleotide sequence ID" value="XM_064852038.1"/>
</dbReference>
<dbReference type="Pfam" id="PF00561">
    <property type="entry name" value="Abhydrolase_1"/>
    <property type="match status" value="1"/>
</dbReference>
<dbReference type="GO" id="GO:0047372">
    <property type="term" value="F:monoacylglycerol lipase activity"/>
    <property type="evidence" value="ECO:0007669"/>
    <property type="project" value="TreeGrafter"/>
</dbReference>
<accession>A0AAV9MYI4</accession>
<keyword evidence="3" id="KW-1185">Reference proteome</keyword>
<dbReference type="SUPFAM" id="SSF53474">
    <property type="entry name" value="alpha/beta-Hydrolases"/>
    <property type="match status" value="1"/>
</dbReference>
<dbReference type="Proteomes" id="UP001358417">
    <property type="component" value="Unassembled WGS sequence"/>
</dbReference>
<sequence>MMEIHLTKKTLMVSRGHKYTYYTCLPSKTSKPTILLLHGWPDDASCWSGVLDAAIVPTGYGVIAPDCLGSGETAMPLDEREYDFRAMAADLLEILHMEGVPSVVVWAHDWGAGLASRFYNYYPSRVLALTLTNTNYFPPSDVPFSVDGFIEMTQKAHGYGIAWYWHLFVSDEAPQLMSKHIDTLWTIMHGSGETWKETFCKENGFRDALARDKKYAVRSYATPELKRDWVAKVQAGDNRRLKASLMWYRALAGGFQEKANEEALGNLVIEVPYLLVRAEDDVCCKGEDHEAMKNAGLLGIDAETEVIAEAGHWVVLSHPREYGEKVLSWLQKRGL</sequence>
<dbReference type="InterPro" id="IPR050266">
    <property type="entry name" value="AB_hydrolase_sf"/>
</dbReference>
<dbReference type="InterPro" id="IPR000073">
    <property type="entry name" value="AB_hydrolase_1"/>
</dbReference>
<gene>
    <name evidence="2" type="ORF">LTR84_008493</name>
</gene>
<dbReference type="GeneID" id="89976656"/>
<dbReference type="InterPro" id="IPR029058">
    <property type="entry name" value="AB_hydrolase_fold"/>
</dbReference>
<dbReference type="PANTHER" id="PTHR43798">
    <property type="entry name" value="MONOACYLGLYCEROL LIPASE"/>
    <property type="match status" value="1"/>
</dbReference>
<evidence type="ECO:0000313" key="3">
    <source>
        <dbReference type="Proteomes" id="UP001358417"/>
    </source>
</evidence>
<dbReference type="PRINTS" id="PR00412">
    <property type="entry name" value="EPOXHYDRLASE"/>
</dbReference>
<dbReference type="EMBL" id="JAVRRD010000031">
    <property type="protein sequence ID" value="KAK5046349.1"/>
    <property type="molecule type" value="Genomic_DNA"/>
</dbReference>